<evidence type="ECO:0000313" key="2">
    <source>
        <dbReference type="Proteomes" id="UP000240325"/>
    </source>
</evidence>
<sequence length="122" mass="14287">MDYDEFIKLFGKEKRLSAYDEAKEYNIFTEYNAIIEKKTHEKSDYCAGLMLMLKYVITCVENDKINGDYYSVDNNNNVKNGGMLLHKSGGISAMHDVLMTWIPKRYRREIDIVWDGIGEWRG</sequence>
<dbReference type="Proteomes" id="UP000240325">
    <property type="component" value="Segment"/>
</dbReference>
<keyword evidence="2" id="KW-1185">Reference proteome</keyword>
<accession>A0A2H4UW21</accession>
<evidence type="ECO:0000313" key="1">
    <source>
        <dbReference type="EMBL" id="ATZ81094.1"/>
    </source>
</evidence>
<reference evidence="1" key="1">
    <citation type="journal article" date="2017" name="Elife">
        <title>The kinetoplastid-infecting Bodo saltans virus (BsV), a window into the most abundant giant viruses in the sea.</title>
        <authorList>
            <person name="Deeg C.M."/>
            <person name="Chow C.-E.T."/>
            <person name="Suttle C.A."/>
        </authorList>
    </citation>
    <scope>NUCLEOTIDE SEQUENCE</scope>
    <source>
        <strain evidence="1">NG1</strain>
    </source>
</reference>
<name>A0A2H4UW21_9VIRU</name>
<dbReference type="EMBL" id="MF782455">
    <property type="protein sequence ID" value="ATZ81094.1"/>
    <property type="molecule type" value="Genomic_DNA"/>
</dbReference>
<protein>
    <submittedName>
        <fullName evidence="1">Endopeptidase-like protein</fullName>
    </submittedName>
</protein>
<gene>
    <name evidence="1" type="ORF">BMW23_1050</name>
</gene>
<proteinExistence type="predicted"/>
<organism evidence="1">
    <name type="scientific">Bodo saltans virus</name>
    <dbReference type="NCBI Taxonomy" id="2024608"/>
    <lineage>
        <taxon>Viruses</taxon>
        <taxon>Varidnaviria</taxon>
        <taxon>Bamfordvirae</taxon>
        <taxon>Nucleocytoviricota</taxon>
        <taxon>Megaviricetes</taxon>
        <taxon>Imitervirales</taxon>
        <taxon>Mimiviridae</taxon>
        <taxon>Klosneuvirinae</taxon>
        <taxon>Theiavirus</taxon>
        <taxon>Theiavirus salishense</taxon>
    </lineage>
</organism>